<feature type="region of interest" description="Disordered" evidence="6">
    <location>
        <begin position="71"/>
        <end position="187"/>
    </location>
</feature>
<evidence type="ECO:0000256" key="1">
    <source>
        <dbReference type="ARBA" id="ARBA00022723"/>
    </source>
</evidence>
<dbReference type="GO" id="GO:0046872">
    <property type="term" value="F:metal ion binding"/>
    <property type="evidence" value="ECO:0007669"/>
    <property type="project" value="UniProtKB-KW"/>
</dbReference>
<keyword evidence="1 5" id="KW-0479">Metal-binding</keyword>
<dbReference type="KEGG" id="ccac:CcaHIS019_0606380"/>
<feature type="domain" description="LIM zinc-binding" evidence="7">
    <location>
        <begin position="230"/>
        <end position="290"/>
    </location>
</feature>
<evidence type="ECO:0000256" key="4">
    <source>
        <dbReference type="ARBA" id="ARBA00023038"/>
    </source>
</evidence>
<dbReference type="SMART" id="SM00132">
    <property type="entry name" value="LIM"/>
    <property type="match status" value="2"/>
</dbReference>
<dbReference type="Pfam" id="PF00412">
    <property type="entry name" value="LIM"/>
    <property type="match status" value="2"/>
</dbReference>
<accession>A0AA48L923</accession>
<dbReference type="EMBL" id="AP028217">
    <property type="protein sequence ID" value="BEI94179.1"/>
    <property type="molecule type" value="Genomic_DNA"/>
</dbReference>
<evidence type="ECO:0000256" key="5">
    <source>
        <dbReference type="PROSITE-ProRule" id="PRU00125"/>
    </source>
</evidence>
<dbReference type="InterPro" id="IPR001781">
    <property type="entry name" value="Znf_LIM"/>
</dbReference>
<dbReference type="PROSITE" id="PS50023">
    <property type="entry name" value="LIM_DOMAIN_2"/>
    <property type="match status" value="2"/>
</dbReference>
<dbReference type="SUPFAM" id="SSF57716">
    <property type="entry name" value="Glucocorticoid receptor-like (DNA-binding domain)"/>
    <property type="match status" value="4"/>
</dbReference>
<dbReference type="FunFam" id="2.10.110.10:FF:000145">
    <property type="entry name" value="Cysteine and glycine-rich protein"/>
    <property type="match status" value="1"/>
</dbReference>
<organism evidence="8 9">
    <name type="scientific">Cutaneotrichosporon cavernicola</name>
    <dbReference type="NCBI Taxonomy" id="279322"/>
    <lineage>
        <taxon>Eukaryota</taxon>
        <taxon>Fungi</taxon>
        <taxon>Dikarya</taxon>
        <taxon>Basidiomycota</taxon>
        <taxon>Agaricomycotina</taxon>
        <taxon>Tremellomycetes</taxon>
        <taxon>Trichosporonales</taxon>
        <taxon>Trichosporonaceae</taxon>
        <taxon>Cutaneotrichosporon</taxon>
    </lineage>
</organism>
<dbReference type="PANTHER" id="PTHR46074:SF5">
    <property type="entry name" value="LIM DOMAIN-CONTAINING PROTEIN C"/>
    <property type="match status" value="1"/>
</dbReference>
<dbReference type="RefSeq" id="XP_060459444.1">
    <property type="nucleotide sequence ID" value="XM_060603117.1"/>
</dbReference>
<proteinExistence type="predicted"/>
<name>A0AA48L923_9TREE</name>
<gene>
    <name evidence="8" type="ORF">CcaverHIS019_0606380</name>
</gene>
<evidence type="ECO:0000256" key="6">
    <source>
        <dbReference type="SAM" id="MobiDB-lite"/>
    </source>
</evidence>
<keyword evidence="9" id="KW-1185">Reference proteome</keyword>
<dbReference type="Proteomes" id="UP001233271">
    <property type="component" value="Chromosome 6"/>
</dbReference>
<evidence type="ECO:0000313" key="9">
    <source>
        <dbReference type="Proteomes" id="UP001233271"/>
    </source>
</evidence>
<dbReference type="FunFam" id="2.10.110.10:FF:000001">
    <property type="entry name" value="Cysteine and glycine-rich protein 1"/>
    <property type="match status" value="1"/>
</dbReference>
<sequence length="297" mass="32131">MLGGTPRCERCGGLVYHAEQVMGPGRRIYHKLCLKCENCGKRVDQGSLVQHDNLPYCNRCHTQLFGTRDLRHQNLYTSPGTSPARTRPSGEQETAPPPRLTPRPVQPPQEYYTPPAGMEDDVFGSKPSALPNVAGSSKPALPPKPSLPLRPQDGPLVTTSDLQPGSRAVGAGITAPPPIPPRPDDEPEVTRVNFRAERPMPSGVSPAIASGLATRESPRSKVGVSPGFEDRCKGCEKRVYAAEQVFAIGQKWHRGCLRCSSCLTTVDPARVSDRDGEPFCKNCYAREFGPGGIAGKR</sequence>
<evidence type="ECO:0000313" key="8">
    <source>
        <dbReference type="EMBL" id="BEI94179.1"/>
    </source>
</evidence>
<evidence type="ECO:0000256" key="3">
    <source>
        <dbReference type="ARBA" id="ARBA00022833"/>
    </source>
</evidence>
<dbReference type="AlphaFoldDB" id="A0AA48L923"/>
<dbReference type="CDD" id="cd09326">
    <property type="entry name" value="LIM_CRP_like"/>
    <property type="match status" value="2"/>
</dbReference>
<feature type="compositionally biased region" description="Pro residues" evidence="6">
    <location>
        <begin position="95"/>
        <end position="107"/>
    </location>
</feature>
<feature type="compositionally biased region" description="Polar residues" evidence="6">
    <location>
        <begin position="74"/>
        <end position="92"/>
    </location>
</feature>
<dbReference type="Gene3D" id="2.10.110.10">
    <property type="entry name" value="Cysteine Rich Protein"/>
    <property type="match status" value="2"/>
</dbReference>
<evidence type="ECO:0000256" key="2">
    <source>
        <dbReference type="ARBA" id="ARBA00022737"/>
    </source>
</evidence>
<keyword evidence="4 5" id="KW-0440">LIM domain</keyword>
<evidence type="ECO:0000259" key="7">
    <source>
        <dbReference type="PROSITE" id="PS50023"/>
    </source>
</evidence>
<feature type="domain" description="LIM zinc-binding" evidence="7">
    <location>
        <begin position="6"/>
        <end position="67"/>
    </location>
</feature>
<protein>
    <recommendedName>
        <fullName evidence="7">LIM zinc-binding domain-containing protein</fullName>
    </recommendedName>
</protein>
<keyword evidence="3 5" id="KW-0862">Zinc</keyword>
<dbReference type="GO" id="GO:0030695">
    <property type="term" value="F:GTPase regulator activity"/>
    <property type="evidence" value="ECO:0007669"/>
    <property type="project" value="UniProtKB-ARBA"/>
</dbReference>
<dbReference type="GeneID" id="85498049"/>
<dbReference type="PANTHER" id="PTHR46074">
    <property type="entry name" value="CYSTEINE-RICH PROTEIN CRIP FAMILY MEMBER"/>
    <property type="match status" value="1"/>
</dbReference>
<reference evidence="8" key="1">
    <citation type="journal article" date="2023" name="BMC Genomics">
        <title>Chromosome-level genome assemblies of Cutaneotrichosporon spp. (Trichosporonales, Basidiomycota) reveal imbalanced evolution between nucleotide sequences and chromosome synteny.</title>
        <authorList>
            <person name="Kobayashi Y."/>
            <person name="Kayamori A."/>
            <person name="Aoki K."/>
            <person name="Shiwa Y."/>
            <person name="Matsutani M."/>
            <person name="Fujita N."/>
            <person name="Sugita T."/>
            <person name="Iwasaki W."/>
            <person name="Tanaka N."/>
            <person name="Takashima M."/>
        </authorList>
    </citation>
    <scope>NUCLEOTIDE SEQUENCE</scope>
    <source>
        <strain evidence="8">HIS019</strain>
    </source>
</reference>
<dbReference type="PROSITE" id="PS00478">
    <property type="entry name" value="LIM_DOMAIN_1"/>
    <property type="match status" value="2"/>
</dbReference>
<keyword evidence="2" id="KW-0677">Repeat</keyword>